<dbReference type="EMBL" id="GBRH01278905">
    <property type="protein sequence ID" value="JAD18990.1"/>
    <property type="molecule type" value="Transcribed_RNA"/>
</dbReference>
<protein>
    <submittedName>
        <fullName evidence="1">Uncharacterized protein</fullName>
    </submittedName>
</protein>
<reference evidence="1" key="1">
    <citation type="submission" date="2014-09" db="EMBL/GenBank/DDBJ databases">
        <authorList>
            <person name="Magalhaes I.L.F."/>
            <person name="Oliveira U."/>
            <person name="Santos F.R."/>
            <person name="Vidigal T.H.D.A."/>
            <person name="Brescovit A.D."/>
            <person name="Santos A.J."/>
        </authorList>
    </citation>
    <scope>NUCLEOTIDE SEQUENCE</scope>
    <source>
        <tissue evidence="1">Shoot tissue taken approximately 20 cm above the soil surface</tissue>
    </source>
</reference>
<sequence length="30" mass="3456">MHQNPCKIFKYPISKGYLLKIASTNPSKTF</sequence>
<organism evidence="1">
    <name type="scientific">Arundo donax</name>
    <name type="common">Giant reed</name>
    <name type="synonym">Donax arundinaceus</name>
    <dbReference type="NCBI Taxonomy" id="35708"/>
    <lineage>
        <taxon>Eukaryota</taxon>
        <taxon>Viridiplantae</taxon>
        <taxon>Streptophyta</taxon>
        <taxon>Embryophyta</taxon>
        <taxon>Tracheophyta</taxon>
        <taxon>Spermatophyta</taxon>
        <taxon>Magnoliopsida</taxon>
        <taxon>Liliopsida</taxon>
        <taxon>Poales</taxon>
        <taxon>Poaceae</taxon>
        <taxon>PACMAD clade</taxon>
        <taxon>Arundinoideae</taxon>
        <taxon>Arundineae</taxon>
        <taxon>Arundo</taxon>
    </lineage>
</organism>
<reference evidence="1" key="2">
    <citation type="journal article" date="2015" name="Data Brief">
        <title>Shoot transcriptome of the giant reed, Arundo donax.</title>
        <authorList>
            <person name="Barrero R.A."/>
            <person name="Guerrero F.D."/>
            <person name="Moolhuijzen P."/>
            <person name="Goolsby J.A."/>
            <person name="Tidwell J."/>
            <person name="Bellgard S.E."/>
            <person name="Bellgard M.I."/>
        </authorList>
    </citation>
    <scope>NUCLEOTIDE SEQUENCE</scope>
    <source>
        <tissue evidence="1">Shoot tissue taken approximately 20 cm above the soil surface</tissue>
    </source>
</reference>
<name>A0A0A8Y1L9_ARUDO</name>
<evidence type="ECO:0000313" key="1">
    <source>
        <dbReference type="EMBL" id="JAD18990.1"/>
    </source>
</evidence>
<dbReference type="AlphaFoldDB" id="A0A0A8Y1L9"/>
<proteinExistence type="predicted"/>
<accession>A0A0A8Y1L9</accession>